<evidence type="ECO:0000256" key="1">
    <source>
        <dbReference type="SAM" id="MobiDB-lite"/>
    </source>
</evidence>
<accession>A0AAP2RKI9</accession>
<feature type="compositionally biased region" description="Polar residues" evidence="1">
    <location>
        <begin position="102"/>
        <end position="112"/>
    </location>
</feature>
<feature type="compositionally biased region" description="Polar residues" evidence="1">
    <location>
        <begin position="131"/>
        <end position="141"/>
    </location>
</feature>
<dbReference type="RefSeq" id="WP_231062500.1">
    <property type="nucleotide sequence ID" value="NZ_JAJNOR010000004.1"/>
</dbReference>
<sequence length="198" mass="21411">MKKWNFNFRKLKQIKTETWILLLLAGVLLLVIALPTKKNRENTEKSSGQQEVSSENGSGSGTSDVSDYAKKMEKRVAEILSTIDGVGKAEVMVTLESGGETVLQTDASLEQSSTKETDSEGGSRSVEEKNQSSQTVLTGSEDSPYVTKELCPKVTGIVITAEGGGEATVKAEISEAMEALFDLPAHKIKVLKRVKEES</sequence>
<reference evidence="2 3" key="1">
    <citation type="submission" date="2021-11" db="EMBL/GenBank/DDBJ databases">
        <title>Lacrimispora sp. nov. NSJ-141 isolated from human feces.</title>
        <authorList>
            <person name="Abdugheni R."/>
        </authorList>
    </citation>
    <scope>NUCLEOTIDE SEQUENCE [LARGE SCALE GENOMIC DNA]</scope>
    <source>
        <strain evidence="2 3">NSJ-141</strain>
    </source>
</reference>
<feature type="compositionally biased region" description="Polar residues" evidence="1">
    <location>
        <begin position="45"/>
        <end position="65"/>
    </location>
</feature>
<comment type="caution">
    <text evidence="2">The sequence shown here is derived from an EMBL/GenBank/DDBJ whole genome shotgun (WGS) entry which is preliminary data.</text>
</comment>
<feature type="region of interest" description="Disordered" evidence="1">
    <location>
        <begin position="40"/>
        <end position="66"/>
    </location>
</feature>
<keyword evidence="3" id="KW-1185">Reference proteome</keyword>
<feature type="region of interest" description="Disordered" evidence="1">
    <location>
        <begin position="102"/>
        <end position="143"/>
    </location>
</feature>
<evidence type="ECO:0000313" key="3">
    <source>
        <dbReference type="Proteomes" id="UP001299265"/>
    </source>
</evidence>
<dbReference type="AlphaFoldDB" id="A0AAP2RKI9"/>
<gene>
    <name evidence="2" type="ORF">LQE92_08240</name>
</gene>
<dbReference type="EMBL" id="JAJNOR010000004">
    <property type="protein sequence ID" value="MCD2492615.1"/>
    <property type="molecule type" value="Genomic_DNA"/>
</dbReference>
<organism evidence="2 3">
    <name type="scientific">Lientehia hominis</name>
    <dbReference type="NCBI Taxonomy" id="2897778"/>
    <lineage>
        <taxon>Bacteria</taxon>
        <taxon>Bacillati</taxon>
        <taxon>Bacillota</taxon>
        <taxon>Clostridia</taxon>
        <taxon>Lachnospirales</taxon>
        <taxon>Lachnospiraceae</taxon>
        <taxon>Lientehia</taxon>
    </lineage>
</organism>
<evidence type="ECO:0000313" key="2">
    <source>
        <dbReference type="EMBL" id="MCD2492615.1"/>
    </source>
</evidence>
<dbReference type="Proteomes" id="UP001299265">
    <property type="component" value="Unassembled WGS sequence"/>
</dbReference>
<protein>
    <submittedName>
        <fullName evidence="2">Stage III sporulation protein AG</fullName>
    </submittedName>
</protein>
<name>A0AAP2RKI9_9FIRM</name>
<proteinExistence type="predicted"/>